<evidence type="ECO:0000313" key="1">
    <source>
        <dbReference type="EMBL" id="OWK47371.1"/>
    </source>
</evidence>
<accession>A0A225E1C3</accession>
<gene>
    <name evidence="1" type="ORF">FRUB_01070</name>
</gene>
<proteinExistence type="predicted"/>
<sequence>MPSLSVMITPSAAYLGAGMSETYTATPSGGSGNYAYL</sequence>
<keyword evidence="2" id="KW-1185">Reference proteome</keyword>
<organism evidence="1 2">
    <name type="scientific">Fimbriiglobus ruber</name>
    <dbReference type="NCBI Taxonomy" id="1908690"/>
    <lineage>
        <taxon>Bacteria</taxon>
        <taxon>Pseudomonadati</taxon>
        <taxon>Planctomycetota</taxon>
        <taxon>Planctomycetia</taxon>
        <taxon>Gemmatales</taxon>
        <taxon>Gemmataceae</taxon>
        <taxon>Fimbriiglobus</taxon>
    </lineage>
</organism>
<dbReference type="AlphaFoldDB" id="A0A225E1C3"/>
<dbReference type="EMBL" id="NIDE01000001">
    <property type="protein sequence ID" value="OWK47371.1"/>
    <property type="molecule type" value="Genomic_DNA"/>
</dbReference>
<dbReference type="Proteomes" id="UP000214646">
    <property type="component" value="Unassembled WGS sequence"/>
</dbReference>
<comment type="caution">
    <text evidence="1">The sequence shown here is derived from an EMBL/GenBank/DDBJ whole genome shotgun (WGS) entry which is preliminary data.</text>
</comment>
<reference evidence="2" key="1">
    <citation type="submission" date="2017-06" db="EMBL/GenBank/DDBJ databases">
        <title>Genome analysis of Fimbriiglobus ruber SP5, the first member of the order Planctomycetales with confirmed chitinolytic capability.</title>
        <authorList>
            <person name="Ravin N.V."/>
            <person name="Rakitin A.L."/>
            <person name="Ivanova A.A."/>
            <person name="Beletsky A.V."/>
            <person name="Kulichevskaya I.S."/>
            <person name="Mardanov A.V."/>
            <person name="Dedysh S.N."/>
        </authorList>
    </citation>
    <scope>NUCLEOTIDE SEQUENCE [LARGE SCALE GENOMIC DNA]</scope>
    <source>
        <strain evidence="2">SP5</strain>
    </source>
</reference>
<protein>
    <submittedName>
        <fullName evidence="1">Uncharacterized protein</fullName>
    </submittedName>
</protein>
<evidence type="ECO:0000313" key="2">
    <source>
        <dbReference type="Proteomes" id="UP000214646"/>
    </source>
</evidence>
<name>A0A225E1C3_9BACT</name>